<feature type="compositionally biased region" description="Pro residues" evidence="1">
    <location>
        <begin position="39"/>
        <end position="49"/>
    </location>
</feature>
<dbReference type="AlphaFoldDB" id="B7QDZ6"/>
<reference evidence="3" key="2">
    <citation type="submission" date="2020-05" db="UniProtKB">
        <authorList>
            <consortium name="EnsemblMetazoa"/>
        </authorList>
    </citation>
    <scope>IDENTIFICATION</scope>
    <source>
        <strain evidence="3">wikel</strain>
    </source>
</reference>
<dbReference type="VEuPathDB" id="VectorBase:ISCW012373"/>
<dbReference type="Proteomes" id="UP000001555">
    <property type="component" value="Unassembled WGS sequence"/>
</dbReference>
<evidence type="ECO:0000313" key="4">
    <source>
        <dbReference type="Proteomes" id="UP000001555"/>
    </source>
</evidence>
<evidence type="ECO:0000313" key="3">
    <source>
        <dbReference type="EnsemblMetazoa" id="ISCW012373-PA"/>
    </source>
</evidence>
<dbReference type="InParanoid" id="B7QDZ6"/>
<feature type="non-terminal residue" evidence="2">
    <location>
        <position position="56"/>
    </location>
</feature>
<keyword evidence="4" id="KW-1185">Reference proteome</keyword>
<dbReference type="EnsemblMetazoa" id="ISCW012373-RA">
    <property type="protein sequence ID" value="ISCW012373-PA"/>
    <property type="gene ID" value="ISCW012373"/>
</dbReference>
<evidence type="ECO:0000256" key="1">
    <source>
        <dbReference type="SAM" id="MobiDB-lite"/>
    </source>
</evidence>
<dbReference type="HOGENOM" id="CLU_3020267_0_0_1"/>
<feature type="region of interest" description="Disordered" evidence="1">
    <location>
        <begin position="1"/>
        <end position="56"/>
    </location>
</feature>
<sequence length="56" mass="6008">RAPRGSTEYAARVPTTTTQRPGRPHNPTPELGIQSGPAVTPPPCTPPRSPNRRPAR</sequence>
<organism>
    <name type="scientific">Ixodes scapularis</name>
    <name type="common">Black-legged tick</name>
    <name type="synonym">Deer tick</name>
    <dbReference type="NCBI Taxonomy" id="6945"/>
    <lineage>
        <taxon>Eukaryota</taxon>
        <taxon>Metazoa</taxon>
        <taxon>Ecdysozoa</taxon>
        <taxon>Arthropoda</taxon>
        <taxon>Chelicerata</taxon>
        <taxon>Arachnida</taxon>
        <taxon>Acari</taxon>
        <taxon>Parasitiformes</taxon>
        <taxon>Ixodida</taxon>
        <taxon>Ixodoidea</taxon>
        <taxon>Ixodidae</taxon>
        <taxon>Ixodinae</taxon>
        <taxon>Ixodes</taxon>
    </lineage>
</organism>
<evidence type="ECO:0000313" key="2">
    <source>
        <dbReference type="EMBL" id="EEC17068.1"/>
    </source>
</evidence>
<proteinExistence type="predicted"/>
<dbReference type="PaxDb" id="6945-B7QDZ6"/>
<dbReference type="EMBL" id="ABJB010309480">
    <property type="status" value="NOT_ANNOTATED_CDS"/>
    <property type="molecule type" value="Genomic_DNA"/>
</dbReference>
<gene>
    <name evidence="2" type="ORF">IscW_ISCW012373</name>
</gene>
<reference evidence="2 4" key="1">
    <citation type="submission" date="2008-03" db="EMBL/GenBank/DDBJ databases">
        <title>Annotation of Ixodes scapularis.</title>
        <authorList>
            <consortium name="Ixodes scapularis Genome Project Consortium"/>
            <person name="Caler E."/>
            <person name="Hannick L.I."/>
            <person name="Bidwell S."/>
            <person name="Joardar V."/>
            <person name="Thiagarajan M."/>
            <person name="Amedeo P."/>
            <person name="Galinsky K.J."/>
            <person name="Schobel S."/>
            <person name="Inman J."/>
            <person name="Hostetler J."/>
            <person name="Miller J."/>
            <person name="Hammond M."/>
            <person name="Megy K."/>
            <person name="Lawson D."/>
            <person name="Kodira C."/>
            <person name="Sutton G."/>
            <person name="Meyer J."/>
            <person name="Hill C.A."/>
            <person name="Birren B."/>
            <person name="Nene V."/>
            <person name="Collins F."/>
            <person name="Alarcon-Chaidez F."/>
            <person name="Wikel S."/>
            <person name="Strausberg R."/>
        </authorList>
    </citation>
    <scope>NUCLEOTIDE SEQUENCE [LARGE SCALE GENOMIC DNA]</scope>
    <source>
        <strain evidence="4">Wikel</strain>
        <strain evidence="2">Wikel colony</strain>
    </source>
</reference>
<dbReference type="EMBL" id="DS917185">
    <property type="protein sequence ID" value="EEC17068.1"/>
    <property type="molecule type" value="Genomic_DNA"/>
</dbReference>
<feature type="non-terminal residue" evidence="2">
    <location>
        <position position="1"/>
    </location>
</feature>
<name>B7QDZ6_IXOSC</name>
<accession>B7QDZ6</accession>
<protein>
    <submittedName>
        <fullName evidence="2 3">Uncharacterized protein</fullName>
    </submittedName>
</protein>